<reference evidence="1" key="1">
    <citation type="journal article" date="2015" name="Nature">
        <title>Complex archaea that bridge the gap between prokaryotes and eukaryotes.</title>
        <authorList>
            <person name="Spang A."/>
            <person name="Saw J.H."/>
            <person name="Jorgensen S.L."/>
            <person name="Zaremba-Niedzwiedzka K."/>
            <person name="Martijn J."/>
            <person name="Lind A.E."/>
            <person name="van Eijk R."/>
            <person name="Schleper C."/>
            <person name="Guy L."/>
            <person name="Ettema T.J."/>
        </authorList>
    </citation>
    <scope>NUCLEOTIDE SEQUENCE</scope>
</reference>
<feature type="non-terminal residue" evidence="1">
    <location>
        <position position="56"/>
    </location>
</feature>
<dbReference type="InterPro" id="IPR017850">
    <property type="entry name" value="Alkaline_phosphatase_core_sf"/>
</dbReference>
<organism evidence="1">
    <name type="scientific">marine sediment metagenome</name>
    <dbReference type="NCBI Taxonomy" id="412755"/>
    <lineage>
        <taxon>unclassified sequences</taxon>
        <taxon>metagenomes</taxon>
        <taxon>ecological metagenomes</taxon>
    </lineage>
</organism>
<dbReference type="Gene3D" id="3.40.720.10">
    <property type="entry name" value="Alkaline Phosphatase, subunit A"/>
    <property type="match status" value="1"/>
</dbReference>
<evidence type="ECO:0000313" key="1">
    <source>
        <dbReference type="EMBL" id="KKK81279.1"/>
    </source>
</evidence>
<protein>
    <recommendedName>
        <fullName evidence="2">Sulfatase N-terminal domain-containing protein</fullName>
    </recommendedName>
</protein>
<dbReference type="EMBL" id="LAZR01053192">
    <property type="protein sequence ID" value="KKK81279.1"/>
    <property type="molecule type" value="Genomic_DNA"/>
</dbReference>
<dbReference type="PROSITE" id="PS51257">
    <property type="entry name" value="PROKAR_LIPOPROTEIN"/>
    <property type="match status" value="1"/>
</dbReference>
<sequence length="56" mass="6188">MRHHWAVFIYSVIAITTFSACAGEVNNSPPNVVFIVVDDLNNTLGCYDHPVVQTPN</sequence>
<comment type="caution">
    <text evidence="1">The sequence shown here is derived from an EMBL/GenBank/DDBJ whole genome shotgun (WGS) entry which is preliminary data.</text>
</comment>
<gene>
    <name evidence="1" type="ORF">LCGC14_2815060</name>
</gene>
<accession>A0A0F9AS51</accession>
<dbReference type="AlphaFoldDB" id="A0A0F9AS51"/>
<name>A0A0F9AS51_9ZZZZ</name>
<proteinExistence type="predicted"/>
<evidence type="ECO:0008006" key="2">
    <source>
        <dbReference type="Google" id="ProtNLM"/>
    </source>
</evidence>
<dbReference type="SUPFAM" id="SSF53649">
    <property type="entry name" value="Alkaline phosphatase-like"/>
    <property type="match status" value="1"/>
</dbReference>